<comment type="caution">
    <text evidence="2">The sequence shown here is derived from an EMBL/GenBank/DDBJ whole genome shotgun (WGS) entry which is preliminary data.</text>
</comment>
<feature type="region of interest" description="Disordered" evidence="1">
    <location>
        <begin position="166"/>
        <end position="194"/>
    </location>
</feature>
<protein>
    <submittedName>
        <fullName evidence="2">Uncharacterized protein</fullName>
    </submittedName>
</protein>
<gene>
    <name evidence="2" type="ORF">N8I77_006146</name>
</gene>
<evidence type="ECO:0000313" key="2">
    <source>
        <dbReference type="EMBL" id="KAK2607478.1"/>
    </source>
</evidence>
<dbReference type="EMBL" id="JAUJFL010000003">
    <property type="protein sequence ID" value="KAK2607478.1"/>
    <property type="molecule type" value="Genomic_DNA"/>
</dbReference>
<proteinExistence type="predicted"/>
<feature type="compositionally biased region" description="Basic and acidic residues" evidence="1">
    <location>
        <begin position="185"/>
        <end position="194"/>
    </location>
</feature>
<dbReference type="Proteomes" id="UP001265746">
    <property type="component" value="Unassembled WGS sequence"/>
</dbReference>
<reference evidence="2" key="1">
    <citation type="submission" date="2023-06" db="EMBL/GenBank/DDBJ databases">
        <authorList>
            <person name="Noh H."/>
        </authorList>
    </citation>
    <scope>NUCLEOTIDE SEQUENCE</scope>
    <source>
        <strain evidence="2">DUCC20226</strain>
    </source>
</reference>
<evidence type="ECO:0000256" key="1">
    <source>
        <dbReference type="SAM" id="MobiDB-lite"/>
    </source>
</evidence>
<organism evidence="2 3">
    <name type="scientific">Phomopsis amygdali</name>
    <name type="common">Fusicoccum amygdali</name>
    <dbReference type="NCBI Taxonomy" id="1214568"/>
    <lineage>
        <taxon>Eukaryota</taxon>
        <taxon>Fungi</taxon>
        <taxon>Dikarya</taxon>
        <taxon>Ascomycota</taxon>
        <taxon>Pezizomycotina</taxon>
        <taxon>Sordariomycetes</taxon>
        <taxon>Sordariomycetidae</taxon>
        <taxon>Diaporthales</taxon>
        <taxon>Diaporthaceae</taxon>
        <taxon>Diaporthe</taxon>
    </lineage>
</organism>
<keyword evidence="3" id="KW-1185">Reference proteome</keyword>
<evidence type="ECO:0000313" key="3">
    <source>
        <dbReference type="Proteomes" id="UP001265746"/>
    </source>
</evidence>
<dbReference type="AlphaFoldDB" id="A0AAD9W3I0"/>
<accession>A0AAD9W3I0</accession>
<name>A0AAD9W3I0_PHOAM</name>
<sequence>MNKIVDVGSFSIASNIDMNFALTVSTSMSLALPEHFPENLTATDLRDKVQAGALWITRAGSCRLTLAVHFEDPADMFVYGHAQRKQIAIEAFQSFQSKVWCDLGLELRLELSVLQGDSASSTTLVYSIQHSQQQSGLFVPRDVPCGYLSEFSCSFRFAARTSTAPGNVEESLPRSRSHTHYGPRKLAETPSKPRSETTAAFWSLAPNVQAERVTHLTHHALNLVLGMKKRSPGIRYLKRTKPPALLELAPGVWNAQYFQNVVTRAQLVPAISSALANLMSTQSPVLRRKIVSLVPESAAETEPVSDELHRRTLVLLLRATRDQKTKIRIPRVENRSAHGLGLILSEEDHPGPNESMCNDFSEDASLDLVRGASQSLVRGHSHEGMTGLSDYELKYLESESRYCFLPYVTSNGQSGGIISAPEGDDIENDMNSVESMHDDAVACTAEWHSHDHALEHNGPYAEDEDLSLPYNEEEYHDLYVAPVDAQNEYFMNQADFCHESGSYSHYYEMPTVEGEVQTTARVFEYYSAGLDEAIGTFDGGVRGDLGNDYSEPEGEDLIIGDNIYQHHDDDGMNFLEDYIDVWQTDNDRGRGGLLIANDGHIDLINGDDIDSEDGANYVAGRHVFHNGPVKEAEGDVGLGSCEHLLEDWRQVPRHYTYNDTENHWMGLEQHPFRYRLQ</sequence>